<gene>
    <name evidence="2" type="ORF">B0I18_101414</name>
</gene>
<sequence length="65" mass="7379">MNPAKSIRFLLIALLMLVLFTYPLLSTANKRVMVGGLPLLYVYIGVVWVLAILVLYFTVNPLKRK</sequence>
<keyword evidence="1" id="KW-1133">Transmembrane helix</keyword>
<evidence type="ECO:0008006" key="4">
    <source>
        <dbReference type="Google" id="ProtNLM"/>
    </source>
</evidence>
<proteinExistence type="predicted"/>
<evidence type="ECO:0000313" key="2">
    <source>
        <dbReference type="EMBL" id="PSK94259.1"/>
    </source>
</evidence>
<feature type="transmembrane region" description="Helical" evidence="1">
    <location>
        <begin position="38"/>
        <end position="59"/>
    </location>
</feature>
<accession>A0A2P8DAM6</accession>
<protein>
    <recommendedName>
        <fullName evidence="4">DUF3311 domain-containing protein</fullName>
    </recommendedName>
</protein>
<dbReference type="Proteomes" id="UP000240572">
    <property type="component" value="Unassembled WGS sequence"/>
</dbReference>
<keyword evidence="1" id="KW-0812">Transmembrane</keyword>
<dbReference type="RefSeq" id="WP_106520978.1">
    <property type="nucleotide sequence ID" value="NZ_PYGD01000001.1"/>
</dbReference>
<organism evidence="2 3">
    <name type="scientific">Taibaiella chishuiensis</name>
    <dbReference type="NCBI Taxonomy" id="1434707"/>
    <lineage>
        <taxon>Bacteria</taxon>
        <taxon>Pseudomonadati</taxon>
        <taxon>Bacteroidota</taxon>
        <taxon>Chitinophagia</taxon>
        <taxon>Chitinophagales</taxon>
        <taxon>Chitinophagaceae</taxon>
        <taxon>Taibaiella</taxon>
    </lineage>
</organism>
<keyword evidence="1" id="KW-0472">Membrane</keyword>
<dbReference type="AlphaFoldDB" id="A0A2P8DAM6"/>
<keyword evidence="3" id="KW-1185">Reference proteome</keyword>
<evidence type="ECO:0000313" key="3">
    <source>
        <dbReference type="Proteomes" id="UP000240572"/>
    </source>
</evidence>
<dbReference type="EMBL" id="PYGD01000001">
    <property type="protein sequence ID" value="PSK94259.1"/>
    <property type="molecule type" value="Genomic_DNA"/>
</dbReference>
<evidence type="ECO:0000256" key="1">
    <source>
        <dbReference type="SAM" id="Phobius"/>
    </source>
</evidence>
<name>A0A2P8DAM6_9BACT</name>
<dbReference type="OrthoDB" id="853798at2"/>
<comment type="caution">
    <text evidence="2">The sequence shown here is derived from an EMBL/GenBank/DDBJ whole genome shotgun (WGS) entry which is preliminary data.</text>
</comment>
<reference evidence="2 3" key="1">
    <citation type="submission" date="2018-03" db="EMBL/GenBank/DDBJ databases">
        <title>Genomic Encyclopedia of Type Strains, Phase III (KMG-III): the genomes of soil and plant-associated and newly described type strains.</title>
        <authorList>
            <person name="Whitman W."/>
        </authorList>
    </citation>
    <scope>NUCLEOTIDE SEQUENCE [LARGE SCALE GENOMIC DNA]</scope>
    <source>
        <strain evidence="2 3">CGMCC 1.12700</strain>
    </source>
</reference>